<name>A0ABY2WQQ6_9FLAO</name>
<gene>
    <name evidence="2" type="ORF">FGG15_05395</name>
</gene>
<evidence type="ECO:0000256" key="1">
    <source>
        <dbReference type="SAM" id="SignalP"/>
    </source>
</evidence>
<dbReference type="Proteomes" id="UP000751614">
    <property type="component" value="Unassembled WGS sequence"/>
</dbReference>
<keyword evidence="1" id="KW-0732">Signal</keyword>
<dbReference type="RefSeq" id="WP_138833985.1">
    <property type="nucleotide sequence ID" value="NZ_VCNI01000001.1"/>
</dbReference>
<feature type="signal peptide" evidence="1">
    <location>
        <begin position="1"/>
        <end position="20"/>
    </location>
</feature>
<protein>
    <submittedName>
        <fullName evidence="2">DUF2141 domain-containing protein</fullName>
    </submittedName>
</protein>
<organism evidence="2 3">
    <name type="scientific">Flagellimonas algicola</name>
    <dbReference type="NCBI Taxonomy" id="2583815"/>
    <lineage>
        <taxon>Bacteria</taxon>
        <taxon>Pseudomonadati</taxon>
        <taxon>Bacteroidota</taxon>
        <taxon>Flavobacteriia</taxon>
        <taxon>Flavobacteriales</taxon>
        <taxon>Flavobacteriaceae</taxon>
        <taxon>Flagellimonas</taxon>
    </lineage>
</organism>
<dbReference type="EMBL" id="VCNI01000001">
    <property type="protein sequence ID" value="TMU56982.1"/>
    <property type="molecule type" value="Genomic_DNA"/>
</dbReference>
<comment type="caution">
    <text evidence="2">The sequence shown here is derived from an EMBL/GenBank/DDBJ whole genome shotgun (WGS) entry which is preliminary data.</text>
</comment>
<keyword evidence="3" id="KW-1185">Reference proteome</keyword>
<dbReference type="Pfam" id="PF09912">
    <property type="entry name" value="DUF2141"/>
    <property type="match status" value="1"/>
</dbReference>
<accession>A0ABY2WQQ6</accession>
<feature type="chain" id="PRO_5046328498" evidence="1">
    <location>
        <begin position="21"/>
        <end position="139"/>
    </location>
</feature>
<reference evidence="2 3" key="1">
    <citation type="submission" date="2019-05" db="EMBL/GenBank/DDBJ databases">
        <title>Flagellimonas sp. AsT0115, sp. nov., isolated from a marine red algae, Asparagopsis taxiformis.</title>
        <authorList>
            <person name="Kim J."/>
            <person name="Jeong S.E."/>
            <person name="Jeon C.O."/>
        </authorList>
    </citation>
    <scope>NUCLEOTIDE SEQUENCE [LARGE SCALE GENOMIC DNA]</scope>
    <source>
        <strain evidence="2 3">AsT0115</strain>
    </source>
</reference>
<proteinExistence type="predicted"/>
<sequence>MKSAILSFGMILCMVSIASAQTTATLKVQIQDIESDEGMLRVGLYDSAQNWLEKTFKSKSSTIVDGKCEVVFDNVPYGFYGISVYHDENNNGKMDKYLGFYPKENYACSNQAPAKYGPPEWKDAKFIINQKTNQQLIKL</sequence>
<evidence type="ECO:0000313" key="2">
    <source>
        <dbReference type="EMBL" id="TMU56982.1"/>
    </source>
</evidence>
<dbReference type="InterPro" id="IPR018673">
    <property type="entry name" value="DUF2141"/>
</dbReference>
<evidence type="ECO:0000313" key="3">
    <source>
        <dbReference type="Proteomes" id="UP000751614"/>
    </source>
</evidence>